<reference evidence="1 2" key="1">
    <citation type="submission" date="2020-08" db="EMBL/GenBank/DDBJ databases">
        <title>Genomic Encyclopedia of Type Strains, Phase IV (KMG-V): Genome sequencing to study the core and pangenomes of soil and plant-associated prokaryotes.</title>
        <authorList>
            <person name="Whitman W."/>
        </authorList>
    </citation>
    <scope>NUCLEOTIDE SEQUENCE [LARGE SCALE GENOMIC DNA]</scope>
    <source>
        <strain evidence="1 2">SEMIA 4060</strain>
    </source>
</reference>
<organism evidence="1 2">
    <name type="scientific">Rhizobium lusitanum</name>
    <dbReference type="NCBI Taxonomy" id="293958"/>
    <lineage>
        <taxon>Bacteria</taxon>
        <taxon>Pseudomonadati</taxon>
        <taxon>Pseudomonadota</taxon>
        <taxon>Alphaproteobacteria</taxon>
        <taxon>Hyphomicrobiales</taxon>
        <taxon>Rhizobiaceae</taxon>
        <taxon>Rhizobium/Agrobacterium group</taxon>
        <taxon>Rhizobium</taxon>
    </lineage>
</organism>
<dbReference type="EMBL" id="JACHBG010000012">
    <property type="protein sequence ID" value="MBB6487224.1"/>
    <property type="molecule type" value="Genomic_DNA"/>
</dbReference>
<name>A0A7X0ME26_9HYPH</name>
<protein>
    <submittedName>
        <fullName evidence="1">Uncharacterized protein</fullName>
    </submittedName>
</protein>
<sequence length="54" mass="5985">MLGILSNRTVPGHAASSALNRRRYGYLSARLQSWAMSKAVTQFSRTVSAWLSKT</sequence>
<dbReference type="AlphaFoldDB" id="A0A7X0ME26"/>
<proteinExistence type="predicted"/>
<accession>A0A7X0ME26</accession>
<evidence type="ECO:0000313" key="2">
    <source>
        <dbReference type="Proteomes" id="UP000565576"/>
    </source>
</evidence>
<gene>
    <name evidence="1" type="ORF">GGD46_004525</name>
</gene>
<dbReference type="Proteomes" id="UP000565576">
    <property type="component" value="Unassembled WGS sequence"/>
</dbReference>
<evidence type="ECO:0000313" key="1">
    <source>
        <dbReference type="EMBL" id="MBB6487224.1"/>
    </source>
</evidence>
<comment type="caution">
    <text evidence="1">The sequence shown here is derived from an EMBL/GenBank/DDBJ whole genome shotgun (WGS) entry which is preliminary data.</text>
</comment>